<keyword evidence="3" id="KW-0227">DNA damage</keyword>
<keyword evidence="10" id="KW-0413">Isomerase</keyword>
<dbReference type="RefSeq" id="WP_079666050.1">
    <property type="nucleotide sequence ID" value="NZ_FUYZ01000002.1"/>
</dbReference>
<comment type="catalytic activity">
    <reaction evidence="13">
        <text>ATP + H2O = ADP + phosphate + H(+)</text>
        <dbReference type="Rhea" id="RHEA:13065"/>
        <dbReference type="ChEBI" id="CHEBI:15377"/>
        <dbReference type="ChEBI" id="CHEBI:15378"/>
        <dbReference type="ChEBI" id="CHEBI:30616"/>
        <dbReference type="ChEBI" id="CHEBI:43474"/>
        <dbReference type="ChEBI" id="CHEBI:456216"/>
        <dbReference type="EC" id="5.6.2.4"/>
    </reaction>
</comment>
<keyword evidence="6 17" id="KW-0269">Exonuclease</keyword>
<reference evidence="17 18" key="1">
    <citation type="submission" date="2017-02" db="EMBL/GenBank/DDBJ databases">
        <authorList>
            <person name="Peterson S.W."/>
        </authorList>
    </citation>
    <scope>NUCLEOTIDE SEQUENCE [LARGE SCALE GENOMIC DNA]</scope>
    <source>
        <strain evidence="17 18">DSM 22323</strain>
    </source>
</reference>
<dbReference type="STRING" id="619805.SAMN05660477_00770"/>
<dbReference type="Proteomes" id="UP000191112">
    <property type="component" value="Unassembled WGS sequence"/>
</dbReference>
<evidence type="ECO:0000313" key="17">
    <source>
        <dbReference type="EMBL" id="SKB71601.1"/>
    </source>
</evidence>
<dbReference type="InterPro" id="IPR027417">
    <property type="entry name" value="P-loop_NTPase"/>
</dbReference>
<keyword evidence="1" id="KW-0540">Nuclease</keyword>
<evidence type="ECO:0000256" key="7">
    <source>
        <dbReference type="ARBA" id="ARBA00022840"/>
    </source>
</evidence>
<evidence type="ECO:0000256" key="13">
    <source>
        <dbReference type="ARBA" id="ARBA00048988"/>
    </source>
</evidence>
<proteinExistence type="predicted"/>
<dbReference type="PANTHER" id="PTHR11070:SF67">
    <property type="entry name" value="DNA 3'-5' HELICASE"/>
    <property type="match status" value="1"/>
</dbReference>
<dbReference type="InterPro" id="IPR011604">
    <property type="entry name" value="PDDEXK-like_dom_sf"/>
</dbReference>
<evidence type="ECO:0000256" key="6">
    <source>
        <dbReference type="ARBA" id="ARBA00022839"/>
    </source>
</evidence>
<sequence>MQNSYLVINASAGSGKTYSLVKNLLKICLRYPNQAESIRHILALTFTNKAANEMKERIINWLFSFTKENYKENLELQNIKSEFDDEGIHITIEDLHHRAKQILDYVLHHYSTLNIGTIDKFNARLVRSFTYELGLAQNFNLEINAEPFLIEAVDQLLDEIGDNNHISEAFMDFVNYGLDNETRININKNLYDSAKKFISDTHYEALSENKNFEWEAYERKKENLRNEIKADKNQSISLAKEIIQTLTEQDLNIEDFAGGNVNGIAKFFHEAIKFYKDERSEFPIPASESGALQKFASGSSAKGKKKEADIQSILPKLTDLRIDLIAKYVNIERNTKILDSLLPLKVNSDIQKKLKDIEIENDLVLLSKFNVIIGENLKSEPSSFIYEKVGTQFQYFFFDEFQDTSKMQWENFKPLRDNAIASDNTSFSLVGDPKQSIYRFRGGESQLMLDIISHKEEVAKEAEIINLEHNWRSAKNIVDFNNQLYYSISRGLEPIHEYIFGEAATQTAKSNINGRVRVNLLENDVKEIFYEEAVLKMRNDIQQCLDNGFELSDICILCRGNTDIFNFSNLLGQQLINYKGQEQYIKSISESGLTIGLSYTIKALIEFLNWKVNPDNYQFFIKMLYHLNHLGRIEIKDFTTEVLNILETKNFVEINTKLKSNYNLDLSSEHILNLNLYNYIEYFLQNFSVENKEVDFLLNFLEMLFNYTQNAGATIKDFLKYWNEEGINQSIQASENIDAIKMMTIHKSKGLEFPIVFLPMRNENKDSKFSSWFDLNNNDELKKVNITGFNKKLLEYDQEMSNFNIDNEYKNKIDRFCLQYVATTRAVEQLYLYLEKPNKSANHLEIIDYINAKRPSTDNEESDSFDLYNIEESDLKKQKNKTKNIVEKLSITALKGENSENNNIQIATPSKNYQERVAKVRIGIFVHEILSKIKSNLDLEKVLEKYELEGVFTSEERINIEQRIFEIINSEAYRHFFVPDLKIISERDIMISENGETKVLRPDRLIETEQGFIIIDFKTGDKKDKHEQQIEVYKNALEKLGKKVSETHLIYI</sequence>
<dbReference type="Gene3D" id="1.10.3170.10">
    <property type="entry name" value="Recbcd, chain B, domain 2"/>
    <property type="match status" value="1"/>
</dbReference>
<gene>
    <name evidence="17" type="ORF">SAMN05660477_00770</name>
</gene>
<evidence type="ECO:0000256" key="9">
    <source>
        <dbReference type="ARBA" id="ARBA00023204"/>
    </source>
</evidence>
<protein>
    <recommendedName>
        <fullName evidence="12">DNA 3'-5' helicase</fullName>
        <ecNumber evidence="12">5.6.2.4</ecNumber>
    </recommendedName>
</protein>
<evidence type="ECO:0000256" key="1">
    <source>
        <dbReference type="ARBA" id="ARBA00022722"/>
    </source>
</evidence>
<evidence type="ECO:0000256" key="14">
    <source>
        <dbReference type="PROSITE-ProRule" id="PRU00560"/>
    </source>
</evidence>
<dbReference type="Gene3D" id="3.90.320.10">
    <property type="match status" value="1"/>
</dbReference>
<dbReference type="Pfam" id="PF13361">
    <property type="entry name" value="UvrD_C"/>
    <property type="match status" value="1"/>
</dbReference>
<keyword evidence="7 14" id="KW-0067">ATP-binding</keyword>
<evidence type="ECO:0000256" key="15">
    <source>
        <dbReference type="SAM" id="Coils"/>
    </source>
</evidence>
<name>A0A1T5DJ33_9FLAO</name>
<evidence type="ECO:0000256" key="4">
    <source>
        <dbReference type="ARBA" id="ARBA00022801"/>
    </source>
</evidence>
<dbReference type="GO" id="GO:0043138">
    <property type="term" value="F:3'-5' DNA helicase activity"/>
    <property type="evidence" value="ECO:0007669"/>
    <property type="project" value="UniProtKB-EC"/>
</dbReference>
<organism evidence="17 18">
    <name type="scientific">Soonwooa buanensis</name>
    <dbReference type="NCBI Taxonomy" id="619805"/>
    <lineage>
        <taxon>Bacteria</taxon>
        <taxon>Pseudomonadati</taxon>
        <taxon>Bacteroidota</taxon>
        <taxon>Flavobacteriia</taxon>
        <taxon>Flavobacteriales</taxon>
        <taxon>Weeksellaceae</taxon>
        <taxon>Chryseobacterium group</taxon>
        <taxon>Soonwooa</taxon>
    </lineage>
</organism>
<keyword evidence="2 14" id="KW-0547">Nucleotide-binding</keyword>
<dbReference type="GO" id="GO:0003677">
    <property type="term" value="F:DNA binding"/>
    <property type="evidence" value="ECO:0007669"/>
    <property type="project" value="UniProtKB-KW"/>
</dbReference>
<dbReference type="GO" id="GO:0005524">
    <property type="term" value="F:ATP binding"/>
    <property type="evidence" value="ECO:0007669"/>
    <property type="project" value="UniProtKB-UniRule"/>
</dbReference>
<evidence type="ECO:0000256" key="5">
    <source>
        <dbReference type="ARBA" id="ARBA00022806"/>
    </source>
</evidence>
<dbReference type="InterPro" id="IPR014017">
    <property type="entry name" value="DNA_helicase_UvrD-like_C"/>
</dbReference>
<dbReference type="PANTHER" id="PTHR11070">
    <property type="entry name" value="UVRD / RECB / PCRA DNA HELICASE FAMILY MEMBER"/>
    <property type="match status" value="1"/>
</dbReference>
<evidence type="ECO:0000256" key="10">
    <source>
        <dbReference type="ARBA" id="ARBA00023235"/>
    </source>
</evidence>
<dbReference type="GO" id="GO:0005829">
    <property type="term" value="C:cytosol"/>
    <property type="evidence" value="ECO:0007669"/>
    <property type="project" value="TreeGrafter"/>
</dbReference>
<evidence type="ECO:0000256" key="8">
    <source>
        <dbReference type="ARBA" id="ARBA00023125"/>
    </source>
</evidence>
<feature type="coiled-coil region" evidence="15">
    <location>
        <begin position="207"/>
        <end position="241"/>
    </location>
</feature>
<keyword evidence="18" id="KW-1185">Reference proteome</keyword>
<evidence type="ECO:0000256" key="12">
    <source>
        <dbReference type="ARBA" id="ARBA00034808"/>
    </source>
</evidence>
<evidence type="ECO:0000256" key="2">
    <source>
        <dbReference type="ARBA" id="ARBA00022741"/>
    </source>
</evidence>
<comment type="catalytic activity">
    <reaction evidence="11">
        <text>Couples ATP hydrolysis with the unwinding of duplex DNA by translocating in the 3'-5' direction.</text>
        <dbReference type="EC" id="5.6.2.4"/>
    </reaction>
</comment>
<feature type="binding site" evidence="14">
    <location>
        <begin position="10"/>
        <end position="17"/>
    </location>
    <ligand>
        <name>ATP</name>
        <dbReference type="ChEBI" id="CHEBI:30616"/>
    </ligand>
</feature>
<dbReference type="InterPro" id="IPR014016">
    <property type="entry name" value="UvrD-like_ATP-bd"/>
</dbReference>
<dbReference type="GO" id="GO:0004527">
    <property type="term" value="F:exonuclease activity"/>
    <property type="evidence" value="ECO:0007669"/>
    <property type="project" value="UniProtKB-KW"/>
</dbReference>
<keyword evidence="8" id="KW-0238">DNA-binding</keyword>
<evidence type="ECO:0000313" key="18">
    <source>
        <dbReference type="Proteomes" id="UP000191112"/>
    </source>
</evidence>
<dbReference type="OrthoDB" id="9810135at2"/>
<dbReference type="SUPFAM" id="SSF52540">
    <property type="entry name" value="P-loop containing nucleoside triphosphate hydrolases"/>
    <property type="match status" value="1"/>
</dbReference>
<keyword evidence="5 14" id="KW-0347">Helicase</keyword>
<keyword evidence="4 14" id="KW-0378">Hydrolase</keyword>
<dbReference type="EC" id="5.6.2.4" evidence="12"/>
<feature type="domain" description="UvrD-like helicase ATP-binding" evidence="16">
    <location>
        <begin position="1"/>
        <end position="474"/>
    </location>
</feature>
<evidence type="ECO:0000259" key="16">
    <source>
        <dbReference type="PROSITE" id="PS51198"/>
    </source>
</evidence>
<dbReference type="GO" id="GO:0000725">
    <property type="term" value="P:recombinational repair"/>
    <property type="evidence" value="ECO:0007669"/>
    <property type="project" value="TreeGrafter"/>
</dbReference>
<keyword evidence="9" id="KW-0234">DNA repair</keyword>
<dbReference type="AlphaFoldDB" id="A0A1T5DJ33"/>
<dbReference type="PROSITE" id="PS51198">
    <property type="entry name" value="UVRD_HELICASE_ATP_BIND"/>
    <property type="match status" value="1"/>
</dbReference>
<dbReference type="EMBL" id="FUYZ01000002">
    <property type="protein sequence ID" value="SKB71601.1"/>
    <property type="molecule type" value="Genomic_DNA"/>
</dbReference>
<evidence type="ECO:0000256" key="3">
    <source>
        <dbReference type="ARBA" id="ARBA00022763"/>
    </source>
</evidence>
<dbReference type="Gene3D" id="3.40.50.300">
    <property type="entry name" value="P-loop containing nucleotide triphosphate hydrolases"/>
    <property type="match status" value="3"/>
</dbReference>
<dbReference type="Pfam" id="PF00580">
    <property type="entry name" value="UvrD-helicase"/>
    <property type="match status" value="1"/>
</dbReference>
<keyword evidence="15" id="KW-0175">Coiled coil</keyword>
<accession>A0A1T5DJ33</accession>
<dbReference type="InterPro" id="IPR000212">
    <property type="entry name" value="DNA_helicase_UvrD/REP"/>
</dbReference>
<evidence type="ECO:0000256" key="11">
    <source>
        <dbReference type="ARBA" id="ARBA00034617"/>
    </source>
</evidence>